<evidence type="ECO:0000256" key="1">
    <source>
        <dbReference type="SAM" id="MobiDB-lite"/>
    </source>
</evidence>
<accession>A0ABP8TT82</accession>
<feature type="compositionally biased region" description="Low complexity" evidence="1">
    <location>
        <begin position="28"/>
        <end position="38"/>
    </location>
</feature>
<name>A0ABP8TT82_9ACTN</name>
<feature type="transmembrane region" description="Helical" evidence="2">
    <location>
        <begin position="149"/>
        <end position="168"/>
    </location>
</feature>
<proteinExistence type="predicted"/>
<comment type="caution">
    <text evidence="3">The sequence shown here is derived from an EMBL/GenBank/DDBJ whole genome shotgun (WGS) entry which is preliminary data.</text>
</comment>
<feature type="transmembrane region" description="Helical" evidence="2">
    <location>
        <begin position="73"/>
        <end position="93"/>
    </location>
</feature>
<evidence type="ECO:0000313" key="4">
    <source>
        <dbReference type="Proteomes" id="UP001500212"/>
    </source>
</evidence>
<keyword evidence="2" id="KW-0812">Transmembrane</keyword>
<keyword evidence="2" id="KW-0472">Membrane</keyword>
<evidence type="ECO:0000256" key="2">
    <source>
        <dbReference type="SAM" id="Phobius"/>
    </source>
</evidence>
<feature type="region of interest" description="Disordered" evidence="1">
    <location>
        <begin position="1"/>
        <end position="66"/>
    </location>
</feature>
<keyword evidence="2" id="KW-1133">Transmembrane helix</keyword>
<organism evidence="3 4">
    <name type="scientific">Actinoallomurus liliacearum</name>
    <dbReference type="NCBI Taxonomy" id="1080073"/>
    <lineage>
        <taxon>Bacteria</taxon>
        <taxon>Bacillati</taxon>
        <taxon>Actinomycetota</taxon>
        <taxon>Actinomycetes</taxon>
        <taxon>Streptosporangiales</taxon>
        <taxon>Thermomonosporaceae</taxon>
        <taxon>Actinoallomurus</taxon>
    </lineage>
</organism>
<gene>
    <name evidence="3" type="ORF">GCM10023195_61310</name>
</gene>
<reference evidence="4" key="1">
    <citation type="journal article" date="2019" name="Int. J. Syst. Evol. Microbiol.">
        <title>The Global Catalogue of Microorganisms (GCM) 10K type strain sequencing project: providing services to taxonomists for standard genome sequencing and annotation.</title>
        <authorList>
            <consortium name="The Broad Institute Genomics Platform"/>
            <consortium name="The Broad Institute Genome Sequencing Center for Infectious Disease"/>
            <person name="Wu L."/>
            <person name="Ma J."/>
        </authorList>
    </citation>
    <scope>NUCLEOTIDE SEQUENCE [LARGE SCALE GENOMIC DNA]</scope>
    <source>
        <strain evidence="4">JCM 17938</strain>
    </source>
</reference>
<evidence type="ECO:0000313" key="3">
    <source>
        <dbReference type="EMBL" id="GAA4614079.1"/>
    </source>
</evidence>
<feature type="transmembrane region" description="Helical" evidence="2">
    <location>
        <begin position="180"/>
        <end position="203"/>
    </location>
</feature>
<protein>
    <submittedName>
        <fullName evidence="3">Uncharacterized protein</fullName>
    </submittedName>
</protein>
<dbReference type="RefSeq" id="WP_345362253.1">
    <property type="nucleotide sequence ID" value="NZ_BAABHJ010000023.1"/>
</dbReference>
<feature type="compositionally biased region" description="Pro residues" evidence="1">
    <location>
        <begin position="53"/>
        <end position="64"/>
    </location>
</feature>
<keyword evidence="4" id="KW-1185">Reference proteome</keyword>
<dbReference type="Proteomes" id="UP001500212">
    <property type="component" value="Unassembled WGS sequence"/>
</dbReference>
<dbReference type="EMBL" id="BAABHJ010000023">
    <property type="protein sequence ID" value="GAA4614079.1"/>
    <property type="molecule type" value="Genomic_DNA"/>
</dbReference>
<sequence>MTTPPGDDPLPDGGAVPPPRSEAERVRAAAPDPASAPDGTALPRPPQAWFTPPQVPPTPEPPEPAPHRSLGEYLCALVIGAAALLLLSVFLPWTTWRTPDLGRAIFVGVSESQGHTTYGLAAPYGDIIVLAGTVALGLALAGRAVHERFVPYAAIPGALSLLALFHRGMTLGDGSVTESITWGFWVAVLASVALLALGLAALARGTQPARS</sequence>
<feature type="transmembrane region" description="Helical" evidence="2">
    <location>
        <begin position="121"/>
        <end position="142"/>
    </location>
</feature>